<proteinExistence type="predicted"/>
<dbReference type="Gene3D" id="3.30.420.10">
    <property type="entry name" value="Ribonuclease H-like superfamily/Ribonuclease H"/>
    <property type="match status" value="1"/>
</dbReference>
<dbReference type="CDD" id="cd06127">
    <property type="entry name" value="DEDDh"/>
    <property type="match status" value="1"/>
</dbReference>
<protein>
    <submittedName>
        <fullName evidence="2">Exonuclease</fullName>
    </submittedName>
</protein>
<dbReference type="GO" id="GO:0003676">
    <property type="term" value="F:nucleic acid binding"/>
    <property type="evidence" value="ECO:0007669"/>
    <property type="project" value="InterPro"/>
</dbReference>
<sequence>MFMDSLTQPFNPLKVLSFDLETTSANPFEARIVTSALVHIDSGGAHPQELLADPGVPIPEAATKVHGITTEYAREHGRPHADVLAETIATIKKAWADGYTLIVYNASYDLTVLHSLEPGFLITGPVYDPYVMDKLLDPYRRGKRTLTALCEEYQVRLENAHEATSDALAAARIAWKQAKKRFASQISPQTMEQLMEFQAVGYYRSQNDFKKYLLGRGKDASDVNTAWPLQTP</sequence>
<gene>
    <name evidence="2" type="ORF">CORMATOL_02798</name>
</gene>
<name>C0E710_9CORY</name>
<accession>C0E710</accession>
<dbReference type="SUPFAM" id="SSF53098">
    <property type="entry name" value="Ribonuclease H-like"/>
    <property type="match status" value="1"/>
</dbReference>
<reference evidence="2 3" key="1">
    <citation type="submission" date="2009-01" db="EMBL/GenBank/DDBJ databases">
        <authorList>
            <person name="Fulton L."/>
            <person name="Clifton S."/>
            <person name="Chinwalla A.T."/>
            <person name="Mitreva M."/>
            <person name="Sodergren E."/>
            <person name="Weinstock G."/>
            <person name="Clifton S."/>
            <person name="Dooling D.J."/>
            <person name="Fulton B."/>
            <person name="Minx P."/>
            <person name="Pepin K.H."/>
            <person name="Johnson M."/>
            <person name="Bhonagiri V."/>
            <person name="Nash W.E."/>
            <person name="Mardis E.R."/>
            <person name="Wilson R.K."/>
        </authorList>
    </citation>
    <scope>NUCLEOTIDE SEQUENCE [LARGE SCALE GENOMIC DNA]</scope>
    <source>
        <strain evidence="2 3">ATCC 33806</strain>
    </source>
</reference>
<comment type="caution">
    <text evidence="2">The sequence shown here is derived from an EMBL/GenBank/DDBJ whole genome shotgun (WGS) entry which is preliminary data.</text>
</comment>
<dbReference type="SMART" id="SM00479">
    <property type="entry name" value="EXOIII"/>
    <property type="match status" value="1"/>
</dbReference>
<keyword evidence="2" id="KW-0540">Nuclease</keyword>
<keyword evidence="2" id="KW-0378">Hydrolase</keyword>
<dbReference type="InterPro" id="IPR012337">
    <property type="entry name" value="RNaseH-like_sf"/>
</dbReference>
<evidence type="ECO:0000259" key="1">
    <source>
        <dbReference type="SMART" id="SM00479"/>
    </source>
</evidence>
<dbReference type="InterPro" id="IPR036397">
    <property type="entry name" value="RNaseH_sf"/>
</dbReference>
<dbReference type="Pfam" id="PF00929">
    <property type="entry name" value="RNase_T"/>
    <property type="match status" value="1"/>
</dbReference>
<dbReference type="NCBIfam" id="NF005927">
    <property type="entry name" value="PRK07942.1"/>
    <property type="match status" value="1"/>
</dbReference>
<dbReference type="Proteomes" id="UP000006247">
    <property type="component" value="Unassembled WGS sequence"/>
</dbReference>
<dbReference type="InterPro" id="IPR013520">
    <property type="entry name" value="Ribonucl_H"/>
</dbReference>
<feature type="domain" description="Exonuclease" evidence="1">
    <location>
        <begin position="14"/>
        <end position="183"/>
    </location>
</feature>
<keyword evidence="2" id="KW-0269">Exonuclease</keyword>
<evidence type="ECO:0000313" key="2">
    <source>
        <dbReference type="EMBL" id="EEG25683.1"/>
    </source>
</evidence>
<dbReference type="EMBL" id="ACEB01000049">
    <property type="protein sequence ID" value="EEG25683.1"/>
    <property type="molecule type" value="Genomic_DNA"/>
</dbReference>
<dbReference type="GO" id="GO:0004527">
    <property type="term" value="F:exonuclease activity"/>
    <property type="evidence" value="ECO:0007669"/>
    <property type="project" value="UniProtKB-KW"/>
</dbReference>
<organism evidence="2 3">
    <name type="scientific">Corynebacterium matruchotii ATCC 33806</name>
    <dbReference type="NCBI Taxonomy" id="566549"/>
    <lineage>
        <taxon>Bacteria</taxon>
        <taxon>Bacillati</taxon>
        <taxon>Actinomycetota</taxon>
        <taxon>Actinomycetes</taxon>
        <taxon>Mycobacteriales</taxon>
        <taxon>Corynebacteriaceae</taxon>
        <taxon>Corynebacterium</taxon>
    </lineage>
</organism>
<dbReference type="HOGENOM" id="CLU_047806_5_0_11"/>
<dbReference type="AlphaFoldDB" id="C0E710"/>
<evidence type="ECO:0000313" key="3">
    <source>
        <dbReference type="Proteomes" id="UP000006247"/>
    </source>
</evidence>